<dbReference type="AlphaFoldDB" id="A0A0P9C9P3"/>
<dbReference type="EMBL" id="FMUN01000010">
    <property type="protein sequence ID" value="SCY65397.1"/>
    <property type="molecule type" value="Genomic_DNA"/>
</dbReference>
<gene>
    <name evidence="1" type="ORF">SAMN05661077_0039</name>
</gene>
<evidence type="ECO:0000313" key="1">
    <source>
        <dbReference type="EMBL" id="SCY65397.1"/>
    </source>
</evidence>
<dbReference type="PIRSF" id="PIRSF037225">
    <property type="entry name" value="UCP037225"/>
    <property type="match status" value="1"/>
</dbReference>
<name>A0A0P9C9P3_9GAMM</name>
<protein>
    <submittedName>
        <fullName evidence="1">Cysteine-rich CPXCG</fullName>
    </submittedName>
</protein>
<keyword evidence="2" id="KW-1185">Reference proteome</keyword>
<dbReference type="STRING" id="381306.AN478_00345"/>
<dbReference type="OrthoDB" id="9814566at2"/>
<dbReference type="InterPro" id="IPR025990">
    <property type="entry name" value="zinc_ribbon_bacterial"/>
</dbReference>
<organism evidence="1 2">
    <name type="scientific">Thiohalorhabdus denitrificans</name>
    <dbReference type="NCBI Taxonomy" id="381306"/>
    <lineage>
        <taxon>Bacteria</taxon>
        <taxon>Pseudomonadati</taxon>
        <taxon>Pseudomonadota</taxon>
        <taxon>Gammaproteobacteria</taxon>
        <taxon>Thiohalorhabdales</taxon>
        <taxon>Thiohalorhabdaceae</taxon>
        <taxon>Thiohalorhabdus</taxon>
    </lineage>
</organism>
<dbReference type="Proteomes" id="UP000183104">
    <property type="component" value="Unassembled WGS sequence"/>
</dbReference>
<sequence length="66" mass="7134">MDGDPLPEVEVECPYCGEVFATLVDTGTRDAAYVEDCPVCCAPIEFTVSWPPDGGPLEVRVARDDD</sequence>
<accession>A0A0P9C9P3</accession>
<dbReference type="PATRIC" id="fig|381306.5.peg.2847"/>
<evidence type="ECO:0000313" key="2">
    <source>
        <dbReference type="Proteomes" id="UP000183104"/>
    </source>
</evidence>
<proteinExistence type="predicted"/>
<dbReference type="InterPro" id="IPR017143">
    <property type="entry name" value="UCP037225"/>
</dbReference>
<reference evidence="2" key="1">
    <citation type="submission" date="2016-10" db="EMBL/GenBank/DDBJ databases">
        <authorList>
            <person name="Varghese N."/>
        </authorList>
    </citation>
    <scope>NUCLEOTIDE SEQUENCE [LARGE SCALE GENOMIC DNA]</scope>
    <source>
        <strain evidence="2">HL 19</strain>
    </source>
</reference>
<dbReference type="Pfam" id="PF14255">
    <property type="entry name" value="Zn_ribbon_21"/>
    <property type="match status" value="1"/>
</dbReference>